<dbReference type="Gene3D" id="2.30.30.140">
    <property type="match status" value="1"/>
</dbReference>
<keyword evidence="3" id="KW-0862">Zinc</keyword>
<keyword evidence="2" id="KW-0863">Zinc-finger</keyword>
<reference evidence="9 10" key="1">
    <citation type="submission" date="2021-06" db="EMBL/GenBank/DDBJ databases">
        <title>Caerostris darwini draft genome.</title>
        <authorList>
            <person name="Kono N."/>
            <person name="Arakawa K."/>
        </authorList>
    </citation>
    <scope>NUCLEOTIDE SEQUENCE [LARGE SCALE GENOMIC DNA]</scope>
</reference>
<proteinExistence type="predicted"/>
<dbReference type="InterPro" id="IPR036427">
    <property type="entry name" value="Bromodomain-like_sf"/>
</dbReference>
<sequence length="1079" mass="124721">MSTLREEYWIIKSRKTIRQVIRNCLRCKRFSIHPLQSISAPLPEDRIKEAQVFEVIGVDLCGPLFLKDNKKCWIVLFTCAIFRAVHLELKLDKRKVLATPDASFVFKLHNENFCSGIELISFIFLVKLKLFNKFIFFLSKAETVARKMPPKSRKPPAVRSNLKSTMSKKRKAEEMEELPLIYSDSASSISNDPESTFKEASFSSDPLMQLGRPAPELPLCLRSCNFLSSTNKGDHSAKTITYESERDQYCWLCHEKANKTALECTICCRVYHNKCLVKSSHSFSELNVCSECRAGSIDGTELSPYFTLDKLHRMLEVLTIRVFRSKWEKHHVFFSWPLKMPDENIKLARIIDCQILLDLLKNETYYLKTAEFYSDIKFIHHNTAIVYGVKSEQAKAAIQLKKEFKKELKDLEACPECYFQLYCRKNGVQENPFLRLCNPPHDIIWAQLKGYPYWPAKSLKVINGIAHVRFFGKHEYSDIPIKKCYMISRNHPKIRSLDLSIKNSGKKSGYDKAKTELKGYIDQYKTLYGEFLYSQDKTPYQPKEATPIKEKPSNVDEQSIIEESHHSNPDFISKTSFKLENDVVHQELPPNIPTMDNTTTCSIPEIYEDSSQREESLNDSYSNGPSFPSVAELLANTNPMPFFSGFYKAHADANRKSSVDKPPDDLDFLIQEDLRRMAVDDPFSIVEPVIQEVFQNECSVDMNDVPLVYDAAQNKSKQINTGSLLTNQDEIDVEDSDDDFAVIDVIPVENESDPSEVQIVDQPEGTTTSHCDWIRVSEMVQRLTEINPQLESMLESGTKFVDTECAHLWTHANRCHNSREHMKPILRELRNYRTELRNAQVTRNKLDNLRKINSSLLLEYIIDYRDFENLKKIDSESIKNARFITLSSRRTATARCNAEYNAKLTEYKNGNDALKKQIALMGHEIEELEERKRELVAQMDRECQELEERKSESMTLMDRECQELEERKGESLTLMYHECQELEERRRESMALMDRECQELEETEIESMQHIFKEAEENLCVEKQQESQANIDNDATNMKEKLTASTSLQVQSAPSSDQLAEQHDSVTSHTCPLPKKSRR</sequence>
<feature type="region of interest" description="Disordered" evidence="6">
    <location>
        <begin position="1030"/>
        <end position="1079"/>
    </location>
</feature>
<feature type="domain" description="Phorbol-ester/DAG-type" evidence="7">
    <location>
        <begin position="234"/>
        <end position="289"/>
    </location>
</feature>
<organism evidence="9 10">
    <name type="scientific">Caerostris darwini</name>
    <dbReference type="NCBI Taxonomy" id="1538125"/>
    <lineage>
        <taxon>Eukaryota</taxon>
        <taxon>Metazoa</taxon>
        <taxon>Ecdysozoa</taxon>
        <taxon>Arthropoda</taxon>
        <taxon>Chelicerata</taxon>
        <taxon>Arachnida</taxon>
        <taxon>Araneae</taxon>
        <taxon>Araneomorphae</taxon>
        <taxon>Entelegynae</taxon>
        <taxon>Araneoidea</taxon>
        <taxon>Araneidae</taxon>
        <taxon>Caerostris</taxon>
    </lineage>
</organism>
<dbReference type="InterPro" id="IPR002219">
    <property type="entry name" value="PKC_DAG/PE"/>
</dbReference>
<evidence type="ECO:0000256" key="3">
    <source>
        <dbReference type="ARBA" id="ARBA00022833"/>
    </source>
</evidence>
<evidence type="ECO:0000256" key="4">
    <source>
        <dbReference type="ARBA" id="ARBA00023117"/>
    </source>
</evidence>
<dbReference type="GO" id="GO:0003714">
    <property type="term" value="F:transcription corepressor activity"/>
    <property type="evidence" value="ECO:0007669"/>
    <property type="project" value="TreeGrafter"/>
</dbReference>
<dbReference type="GO" id="GO:0005737">
    <property type="term" value="C:cytoplasm"/>
    <property type="evidence" value="ECO:0007669"/>
    <property type="project" value="TreeGrafter"/>
</dbReference>
<evidence type="ECO:0000256" key="1">
    <source>
        <dbReference type="ARBA" id="ARBA00022723"/>
    </source>
</evidence>
<evidence type="ECO:0000256" key="6">
    <source>
        <dbReference type="SAM" id="MobiDB-lite"/>
    </source>
</evidence>
<keyword evidence="4" id="KW-0103">Bromodomain</keyword>
<dbReference type="PANTHER" id="PTHR46453:SF5">
    <property type="entry name" value="PROTEIN KINASE C-BINDING PROTEIN 1 ISOFORM X1"/>
    <property type="match status" value="1"/>
</dbReference>
<evidence type="ECO:0000259" key="8">
    <source>
        <dbReference type="PROSITE" id="PS50812"/>
    </source>
</evidence>
<keyword evidence="10" id="KW-1185">Reference proteome</keyword>
<dbReference type="Proteomes" id="UP001054837">
    <property type="component" value="Unassembled WGS sequence"/>
</dbReference>
<keyword evidence="5" id="KW-0175">Coiled coil</keyword>
<name>A0AAV4WHS1_9ARAC</name>
<comment type="caution">
    <text evidence="9">The sequence shown here is derived from an EMBL/GenBank/DDBJ whole genome shotgun (WGS) entry which is preliminary data.</text>
</comment>
<feature type="domain" description="PWWP" evidence="8">
    <location>
        <begin position="440"/>
        <end position="490"/>
    </location>
</feature>
<dbReference type="GO" id="GO:0016301">
    <property type="term" value="F:kinase activity"/>
    <property type="evidence" value="ECO:0007669"/>
    <property type="project" value="UniProtKB-KW"/>
</dbReference>
<keyword evidence="1" id="KW-0479">Metal-binding</keyword>
<keyword evidence="9" id="KW-0418">Kinase</keyword>
<keyword evidence="9" id="KW-0808">Transferase</keyword>
<feature type="coiled-coil region" evidence="5">
    <location>
        <begin position="897"/>
        <end position="1018"/>
    </location>
</feature>
<dbReference type="InterPro" id="IPR036397">
    <property type="entry name" value="RNaseH_sf"/>
</dbReference>
<evidence type="ECO:0000259" key="7">
    <source>
        <dbReference type="PROSITE" id="PS50081"/>
    </source>
</evidence>
<evidence type="ECO:0000256" key="5">
    <source>
        <dbReference type="SAM" id="Coils"/>
    </source>
</evidence>
<dbReference type="Gene3D" id="1.20.920.10">
    <property type="entry name" value="Bromodomain-like"/>
    <property type="match status" value="1"/>
</dbReference>
<dbReference type="SUPFAM" id="SSF63748">
    <property type="entry name" value="Tudor/PWWP/MBT"/>
    <property type="match status" value="1"/>
</dbReference>
<dbReference type="GO" id="GO:0008270">
    <property type="term" value="F:zinc ion binding"/>
    <property type="evidence" value="ECO:0007669"/>
    <property type="project" value="UniProtKB-KW"/>
</dbReference>
<dbReference type="PROSITE" id="PS50812">
    <property type="entry name" value="PWWP"/>
    <property type="match status" value="1"/>
</dbReference>
<evidence type="ECO:0000313" key="10">
    <source>
        <dbReference type="Proteomes" id="UP001054837"/>
    </source>
</evidence>
<dbReference type="AlphaFoldDB" id="A0AAV4WHS1"/>
<dbReference type="EMBL" id="BPLQ01014566">
    <property type="protein sequence ID" value="GIY80895.1"/>
    <property type="molecule type" value="Genomic_DNA"/>
</dbReference>
<evidence type="ECO:0000256" key="2">
    <source>
        <dbReference type="ARBA" id="ARBA00022771"/>
    </source>
</evidence>
<gene>
    <name evidence="9" type="primary">ZMYND8</name>
    <name evidence="9" type="ORF">CDAR_70522</name>
</gene>
<dbReference type="GO" id="GO:0003676">
    <property type="term" value="F:nucleic acid binding"/>
    <property type="evidence" value="ECO:0007669"/>
    <property type="project" value="InterPro"/>
</dbReference>
<dbReference type="PROSITE" id="PS50081">
    <property type="entry name" value="ZF_DAG_PE_2"/>
    <property type="match status" value="1"/>
</dbReference>
<dbReference type="InterPro" id="IPR000313">
    <property type="entry name" value="PWWP_dom"/>
</dbReference>
<dbReference type="SUPFAM" id="SSF47370">
    <property type="entry name" value="Bromodomain"/>
    <property type="match status" value="1"/>
</dbReference>
<dbReference type="Gene3D" id="3.30.420.10">
    <property type="entry name" value="Ribonuclease H-like superfamily/Ribonuclease H"/>
    <property type="match status" value="1"/>
</dbReference>
<accession>A0AAV4WHS1</accession>
<dbReference type="GO" id="GO:0005634">
    <property type="term" value="C:nucleus"/>
    <property type="evidence" value="ECO:0007669"/>
    <property type="project" value="TreeGrafter"/>
</dbReference>
<evidence type="ECO:0000313" key="9">
    <source>
        <dbReference type="EMBL" id="GIY80895.1"/>
    </source>
</evidence>
<feature type="compositionally biased region" description="Polar residues" evidence="6">
    <location>
        <begin position="1043"/>
        <end position="1059"/>
    </location>
</feature>
<protein>
    <submittedName>
        <fullName evidence="9">Protein kinase C-binding protein 1</fullName>
    </submittedName>
</protein>
<dbReference type="PANTHER" id="PTHR46453">
    <property type="entry name" value="PROTEIN KINASE C-BINDING PROTEIN 1"/>
    <property type="match status" value="1"/>
</dbReference>